<evidence type="ECO:0000259" key="2">
    <source>
        <dbReference type="SMART" id="SM00089"/>
    </source>
</evidence>
<keyword evidence="4" id="KW-1185">Reference proteome</keyword>
<feature type="signal peptide" evidence="1">
    <location>
        <begin position="1"/>
        <end position="19"/>
    </location>
</feature>
<dbReference type="InterPro" id="IPR013783">
    <property type="entry name" value="Ig-like_fold"/>
</dbReference>
<keyword evidence="1" id="KW-0732">Signal</keyword>
<dbReference type="GO" id="GO:0005509">
    <property type="term" value="F:calcium ion binding"/>
    <property type="evidence" value="ECO:0007669"/>
    <property type="project" value="InterPro"/>
</dbReference>
<sequence length="620" mass="62197">MTRLLSLLCLLTLVGSALAQPTLRIGGNTRVVGSGAVRLVYGGGSLTNNGSLSLTTGQFAANGSTTYGGTGAATVADLRFSHSTGSSTLNSLLSVTSHATLTANTALNANGQLYLRTDLFPSADMVNEGVLTGTVQGLVTKATLTTGAAPYNSQLSVNLNGSAMRYQWQSSPNNSQWTDVPNATGSTYTANVTVSTYYRCRLTTTNSSYDQTTPPAFLAYTGPSALVLTTSSSPNPVCAGSTATLSVTVTGGSGPYSYTWTAPQGIALSGGNNPTVSVTPGATVSGVQTVTLTVADAGSGTNTAFVNLTVTAPLTVALSASPSATLTCGQISLTLTAGGGTNYTFTNPDGSVLAGSGETRTVSSPGTYSVTVVSSAGCMSTTTITVISNTAVVTVSNPVTTTATINASVSQTFTASGGSGPYSYSLSSGSLPPGLSLATTGGLSGSPTQAGSFTAIVQATDANGCRGLGLPFVVTVGSTPSDLALVLFAQPALVYGPTSVSVVVSVYELNGVATSGPVSVKLSEDTMLKLGFDPAATSVGGKPVQNPLWRFSGPVDGMYTLTSTQPLPAGGRLSVGLSGPLTPGTTQGRLSVSATVVDPSGTETRLNNNQDAEVIEYFKK</sequence>
<dbReference type="SUPFAM" id="SSF49313">
    <property type="entry name" value="Cadherin-like"/>
    <property type="match status" value="1"/>
</dbReference>
<dbReference type="OrthoDB" id="7794186at2"/>
<name>A0A1I2DRB3_9BACT</name>
<dbReference type="Gene3D" id="2.60.40.10">
    <property type="entry name" value="Immunoglobulins"/>
    <property type="match status" value="2"/>
</dbReference>
<dbReference type="AlphaFoldDB" id="A0A1I2DRB3"/>
<feature type="chain" id="PRO_5011750206" evidence="1">
    <location>
        <begin position="20"/>
        <end position="620"/>
    </location>
</feature>
<dbReference type="InterPro" id="IPR025667">
    <property type="entry name" value="SprB_repeat"/>
</dbReference>
<dbReference type="Pfam" id="PF13573">
    <property type="entry name" value="SprB"/>
    <property type="match status" value="1"/>
</dbReference>
<dbReference type="STRING" id="662367.SAMN05216167_12028"/>
<feature type="domain" description="PKD/Chitinase" evidence="2">
    <location>
        <begin position="231"/>
        <end position="313"/>
    </location>
</feature>
<organism evidence="3 4">
    <name type="scientific">Spirosoma endophyticum</name>
    <dbReference type="NCBI Taxonomy" id="662367"/>
    <lineage>
        <taxon>Bacteria</taxon>
        <taxon>Pseudomonadati</taxon>
        <taxon>Bacteroidota</taxon>
        <taxon>Cytophagia</taxon>
        <taxon>Cytophagales</taxon>
        <taxon>Cytophagaceae</taxon>
        <taxon>Spirosoma</taxon>
    </lineage>
</organism>
<dbReference type="GO" id="GO:0016020">
    <property type="term" value="C:membrane"/>
    <property type="evidence" value="ECO:0007669"/>
    <property type="project" value="InterPro"/>
</dbReference>
<proteinExistence type="predicted"/>
<dbReference type="Pfam" id="PF05345">
    <property type="entry name" value="He_PIG"/>
    <property type="match status" value="1"/>
</dbReference>
<evidence type="ECO:0000256" key="1">
    <source>
        <dbReference type="SAM" id="SignalP"/>
    </source>
</evidence>
<dbReference type="SMART" id="SM00089">
    <property type="entry name" value="PKD"/>
    <property type="match status" value="2"/>
</dbReference>
<reference evidence="3 4" key="1">
    <citation type="submission" date="2016-10" db="EMBL/GenBank/DDBJ databases">
        <authorList>
            <person name="de Groot N.N."/>
        </authorList>
    </citation>
    <scope>NUCLEOTIDE SEQUENCE [LARGE SCALE GENOMIC DNA]</scope>
    <source>
        <strain evidence="3 4">DSM 26130</strain>
    </source>
</reference>
<feature type="domain" description="PKD/Chitinase" evidence="2">
    <location>
        <begin position="319"/>
        <end position="391"/>
    </location>
</feature>
<dbReference type="SUPFAM" id="SSF49299">
    <property type="entry name" value="PKD domain"/>
    <property type="match status" value="1"/>
</dbReference>
<accession>A0A1I2DRB3</accession>
<evidence type="ECO:0000313" key="4">
    <source>
        <dbReference type="Proteomes" id="UP000198598"/>
    </source>
</evidence>
<gene>
    <name evidence="3" type="ORF">SAMN05216167_12028</name>
</gene>
<evidence type="ECO:0000313" key="3">
    <source>
        <dbReference type="EMBL" id="SFE82843.1"/>
    </source>
</evidence>
<dbReference type="InterPro" id="IPR015919">
    <property type="entry name" value="Cadherin-like_sf"/>
</dbReference>
<dbReference type="RefSeq" id="WP_093832888.1">
    <property type="nucleotide sequence ID" value="NZ_FOLQ01000020.1"/>
</dbReference>
<dbReference type="InterPro" id="IPR022409">
    <property type="entry name" value="PKD/Chitinase_dom"/>
</dbReference>
<dbReference type="EMBL" id="FOLQ01000020">
    <property type="protein sequence ID" value="SFE82843.1"/>
    <property type="molecule type" value="Genomic_DNA"/>
</dbReference>
<dbReference type="CDD" id="cd00146">
    <property type="entry name" value="PKD"/>
    <property type="match status" value="1"/>
</dbReference>
<protein>
    <submittedName>
        <fullName evidence="3">SprB repeat-containing protein</fullName>
    </submittedName>
</protein>
<dbReference type="InterPro" id="IPR035986">
    <property type="entry name" value="PKD_dom_sf"/>
</dbReference>
<dbReference type="Proteomes" id="UP000198598">
    <property type="component" value="Unassembled WGS sequence"/>
</dbReference>